<sequence length="51" mass="5825">MTKTVKAPTVYCPKDGQRVPVWHCVGSYTQGREHCPYLVKATIYGNKWARV</sequence>
<reference evidence="1" key="1">
    <citation type="journal article" date="2014" name="Front. Microbiol.">
        <title>High frequency of phylogenetically diverse reductive dehalogenase-homologous genes in deep subseafloor sedimentary metagenomes.</title>
        <authorList>
            <person name="Kawai M."/>
            <person name="Futagami T."/>
            <person name="Toyoda A."/>
            <person name="Takaki Y."/>
            <person name="Nishi S."/>
            <person name="Hori S."/>
            <person name="Arai W."/>
            <person name="Tsubouchi T."/>
            <person name="Morono Y."/>
            <person name="Uchiyama I."/>
            <person name="Ito T."/>
            <person name="Fujiyama A."/>
            <person name="Inagaki F."/>
            <person name="Takami H."/>
        </authorList>
    </citation>
    <scope>NUCLEOTIDE SEQUENCE</scope>
    <source>
        <strain evidence="1">Expedition CK06-06</strain>
    </source>
</reference>
<comment type="caution">
    <text evidence="1">The sequence shown here is derived from an EMBL/GenBank/DDBJ whole genome shotgun (WGS) entry which is preliminary data.</text>
</comment>
<accession>X1NGB6</accession>
<evidence type="ECO:0000313" key="1">
    <source>
        <dbReference type="EMBL" id="GAI29251.1"/>
    </source>
</evidence>
<dbReference type="AlphaFoldDB" id="X1NGB6"/>
<proteinExistence type="predicted"/>
<dbReference type="EMBL" id="BARV01017957">
    <property type="protein sequence ID" value="GAI29251.1"/>
    <property type="molecule type" value="Genomic_DNA"/>
</dbReference>
<protein>
    <submittedName>
        <fullName evidence="1">Uncharacterized protein</fullName>
    </submittedName>
</protein>
<organism evidence="1">
    <name type="scientific">marine sediment metagenome</name>
    <dbReference type="NCBI Taxonomy" id="412755"/>
    <lineage>
        <taxon>unclassified sequences</taxon>
        <taxon>metagenomes</taxon>
        <taxon>ecological metagenomes</taxon>
    </lineage>
</organism>
<feature type="non-terminal residue" evidence="1">
    <location>
        <position position="51"/>
    </location>
</feature>
<name>X1NGB6_9ZZZZ</name>
<gene>
    <name evidence="1" type="ORF">S06H3_30487</name>
</gene>